<dbReference type="InterPro" id="IPR014729">
    <property type="entry name" value="Rossmann-like_a/b/a_fold"/>
</dbReference>
<organism evidence="3 4">
    <name type="scientific">Nitrospira lenta</name>
    <dbReference type="NCBI Taxonomy" id="1436998"/>
    <lineage>
        <taxon>Bacteria</taxon>
        <taxon>Pseudomonadati</taxon>
        <taxon>Nitrospirota</taxon>
        <taxon>Nitrospiria</taxon>
        <taxon>Nitrospirales</taxon>
        <taxon>Nitrospiraceae</taxon>
        <taxon>Nitrospira</taxon>
    </lineage>
</organism>
<feature type="transmembrane region" description="Helical" evidence="1">
    <location>
        <begin position="48"/>
        <end position="71"/>
    </location>
</feature>
<dbReference type="GO" id="GO:0005886">
    <property type="term" value="C:plasma membrane"/>
    <property type="evidence" value="ECO:0007669"/>
    <property type="project" value="TreeGrafter"/>
</dbReference>
<sequence length="271" mass="29208">MELTPVFFGLYKLVKYGVYPLTWIVTLAGLTMLLALRPPSLARQRWIRMSSIALIALLLILTSPLIAHLLVATLEGKHLRSGLPEPDANGTIVVLGSGIRDSGSLRPSTELTEESMRQTACGADLYHRGITPSLLVTGGDARVFGSGPTEAAVMKEWAVRLGVPAAAIIIEGQARTTYENAARTKHLLGDRASIILVTAAIHMPRAVALFRAQGFAVIPYPCGFHAKNRALDGWNTISVFDVLPAMWAFREISGAIEELAGIAVYRLAGKL</sequence>
<dbReference type="RefSeq" id="WP_121989235.1">
    <property type="nucleotide sequence ID" value="NZ_OUNR01000012.1"/>
</dbReference>
<keyword evidence="4" id="KW-1185">Reference proteome</keyword>
<dbReference type="AlphaFoldDB" id="A0A330L6G6"/>
<dbReference type="GO" id="GO:0000270">
    <property type="term" value="P:peptidoglycan metabolic process"/>
    <property type="evidence" value="ECO:0007669"/>
    <property type="project" value="TreeGrafter"/>
</dbReference>
<proteinExistence type="predicted"/>
<evidence type="ECO:0000313" key="4">
    <source>
        <dbReference type="Proteomes" id="UP000248168"/>
    </source>
</evidence>
<dbReference type="InterPro" id="IPR003848">
    <property type="entry name" value="DUF218"/>
</dbReference>
<name>A0A330L6G6_9BACT</name>
<dbReference type="Gene3D" id="3.40.50.620">
    <property type="entry name" value="HUPs"/>
    <property type="match status" value="1"/>
</dbReference>
<feature type="transmembrane region" description="Helical" evidence="1">
    <location>
        <begin position="16"/>
        <end position="36"/>
    </location>
</feature>
<reference evidence="4" key="1">
    <citation type="submission" date="2018-04" db="EMBL/GenBank/DDBJ databases">
        <authorList>
            <person name="Lucker S."/>
            <person name="Sakoula D."/>
        </authorList>
    </citation>
    <scope>NUCLEOTIDE SEQUENCE [LARGE SCALE GENOMIC DNA]</scope>
</reference>
<dbReference type="InParanoid" id="A0A330L6G6"/>
<dbReference type="Proteomes" id="UP000248168">
    <property type="component" value="Unassembled WGS sequence"/>
</dbReference>
<keyword evidence="1" id="KW-0472">Membrane</keyword>
<gene>
    <name evidence="3" type="ORF">NITLEN_20556</name>
</gene>
<dbReference type="FunCoup" id="A0A330L6G6">
    <property type="interactions" value="82"/>
</dbReference>
<dbReference type="EMBL" id="OUNR01000012">
    <property type="protein sequence ID" value="SPP64916.1"/>
    <property type="molecule type" value="Genomic_DNA"/>
</dbReference>
<feature type="domain" description="DUF218" evidence="2">
    <location>
        <begin position="91"/>
        <end position="252"/>
    </location>
</feature>
<dbReference type="InterPro" id="IPR051599">
    <property type="entry name" value="Cell_Envelope_Assoc"/>
</dbReference>
<dbReference type="PANTHER" id="PTHR30336:SF4">
    <property type="entry name" value="ENVELOPE BIOGENESIS FACTOR ELYC"/>
    <property type="match status" value="1"/>
</dbReference>
<dbReference type="OrthoDB" id="9782395at2"/>
<evidence type="ECO:0000313" key="3">
    <source>
        <dbReference type="EMBL" id="SPP64916.1"/>
    </source>
</evidence>
<evidence type="ECO:0000259" key="2">
    <source>
        <dbReference type="Pfam" id="PF02698"/>
    </source>
</evidence>
<accession>A0A330L6G6</accession>
<keyword evidence="1" id="KW-0812">Transmembrane</keyword>
<evidence type="ECO:0000256" key="1">
    <source>
        <dbReference type="SAM" id="Phobius"/>
    </source>
</evidence>
<dbReference type="PANTHER" id="PTHR30336">
    <property type="entry name" value="INNER MEMBRANE PROTEIN, PROBABLE PERMEASE"/>
    <property type="match status" value="1"/>
</dbReference>
<dbReference type="Pfam" id="PF02698">
    <property type="entry name" value="DUF218"/>
    <property type="match status" value="1"/>
</dbReference>
<keyword evidence="1" id="KW-1133">Transmembrane helix</keyword>
<dbReference type="GO" id="GO:0043164">
    <property type="term" value="P:Gram-negative-bacterium-type cell wall biogenesis"/>
    <property type="evidence" value="ECO:0007669"/>
    <property type="project" value="TreeGrafter"/>
</dbReference>
<dbReference type="CDD" id="cd06259">
    <property type="entry name" value="YdcF-like"/>
    <property type="match status" value="1"/>
</dbReference>
<protein>
    <recommendedName>
        <fullName evidence="2">DUF218 domain-containing protein</fullName>
    </recommendedName>
</protein>